<evidence type="ECO:0000256" key="1">
    <source>
        <dbReference type="SAM" id="SignalP"/>
    </source>
</evidence>
<keyword evidence="3" id="KW-1185">Reference proteome</keyword>
<dbReference type="Proteomes" id="UP001629214">
    <property type="component" value="Unassembled WGS sequence"/>
</dbReference>
<protein>
    <recommendedName>
        <fullName evidence="4">Lipoprotein</fullName>
    </recommendedName>
</protein>
<sequence>MRTPTISAAAKTGARALLIAAAACSLNACANYSQVISEGDDGSYNLTATGISYTMSMPALTAASHEKALSWCAAQDGDVQLRQQTRGWKPIQVELNFRCVAKQIGQLDQSASLQTSVPTSLPIIK</sequence>
<comment type="caution">
    <text evidence="2">The sequence shown here is derived from an EMBL/GenBank/DDBJ whole genome shotgun (WGS) entry which is preliminary data.</text>
</comment>
<dbReference type="RefSeq" id="WP_408165257.1">
    <property type="nucleotide sequence ID" value="NZ_JAQQFR010000001.1"/>
</dbReference>
<feature type="signal peptide" evidence="1">
    <location>
        <begin position="1"/>
        <end position="30"/>
    </location>
</feature>
<keyword evidence="1" id="KW-0732">Signal</keyword>
<feature type="chain" id="PRO_5045734844" description="Lipoprotein" evidence="1">
    <location>
        <begin position="31"/>
        <end position="125"/>
    </location>
</feature>
<proteinExistence type="predicted"/>
<reference evidence="2 3" key="1">
    <citation type="journal article" date="2024" name="Chem. Sci.">
        <title>Discovery of megapolipeptins by genome mining of a Burkholderiales bacteria collection.</title>
        <authorList>
            <person name="Paulo B.S."/>
            <person name="Recchia M.J.J."/>
            <person name="Lee S."/>
            <person name="Fergusson C.H."/>
            <person name="Romanowski S.B."/>
            <person name="Hernandez A."/>
            <person name="Krull N."/>
            <person name="Liu D.Y."/>
            <person name="Cavanagh H."/>
            <person name="Bos A."/>
            <person name="Gray C.A."/>
            <person name="Murphy B.T."/>
            <person name="Linington R.G."/>
            <person name="Eustaquio A.S."/>
        </authorList>
    </citation>
    <scope>NUCLEOTIDE SEQUENCE [LARGE SCALE GENOMIC DNA]</scope>
    <source>
        <strain evidence="2 3">RL21-008-BIB-B</strain>
    </source>
</reference>
<name>A0ABW8Z2P0_9BURK</name>
<evidence type="ECO:0000313" key="3">
    <source>
        <dbReference type="Proteomes" id="UP001629214"/>
    </source>
</evidence>
<evidence type="ECO:0000313" key="2">
    <source>
        <dbReference type="EMBL" id="MFL9877187.1"/>
    </source>
</evidence>
<dbReference type="EMBL" id="JAQQFR010000001">
    <property type="protein sequence ID" value="MFL9877187.1"/>
    <property type="molecule type" value="Genomic_DNA"/>
</dbReference>
<evidence type="ECO:0008006" key="4">
    <source>
        <dbReference type="Google" id="ProtNLM"/>
    </source>
</evidence>
<gene>
    <name evidence="2" type="ORF">PQR63_02240</name>
</gene>
<organism evidence="2 3">
    <name type="scientific">Herbaspirillum rhizosphaerae</name>
    <dbReference type="NCBI Taxonomy" id="346179"/>
    <lineage>
        <taxon>Bacteria</taxon>
        <taxon>Pseudomonadati</taxon>
        <taxon>Pseudomonadota</taxon>
        <taxon>Betaproteobacteria</taxon>
        <taxon>Burkholderiales</taxon>
        <taxon>Oxalobacteraceae</taxon>
        <taxon>Herbaspirillum</taxon>
    </lineage>
</organism>
<accession>A0ABW8Z2P0</accession>